<sequence length="54" mass="6663">MQGRNRRYIFFRRHFHILDSMQSYFVKSLNVLQKHLHHRLCQNDSCILVLLCMD</sequence>
<name>A0A8S5R852_9VIRU</name>
<accession>A0A8S5R852</accession>
<evidence type="ECO:0000313" key="1">
    <source>
        <dbReference type="EMBL" id="DAE27339.1"/>
    </source>
</evidence>
<reference evidence="1" key="1">
    <citation type="journal article" date="2021" name="Proc. Natl. Acad. Sci. U.S.A.">
        <title>A Catalog of Tens of Thousands of Viruses from Human Metagenomes Reveals Hidden Associations with Chronic Diseases.</title>
        <authorList>
            <person name="Tisza M.J."/>
            <person name="Buck C.B."/>
        </authorList>
    </citation>
    <scope>NUCLEOTIDE SEQUENCE</scope>
    <source>
        <strain evidence="1">Ct8MV80</strain>
    </source>
</reference>
<proteinExistence type="predicted"/>
<dbReference type="EMBL" id="BK015835">
    <property type="protein sequence ID" value="DAE27339.1"/>
    <property type="molecule type" value="Genomic_DNA"/>
</dbReference>
<organism evidence="1">
    <name type="scientific">virus sp. ct8MV80</name>
    <dbReference type="NCBI Taxonomy" id="2826793"/>
    <lineage>
        <taxon>Viruses</taxon>
    </lineage>
</organism>
<protein>
    <submittedName>
        <fullName evidence="1">Uncharacterized protein</fullName>
    </submittedName>
</protein>